<dbReference type="Proteomes" id="UP000256601">
    <property type="component" value="Unassembled WGS sequence"/>
</dbReference>
<evidence type="ECO:0000313" key="1">
    <source>
        <dbReference type="EMBL" id="RDW25985.1"/>
    </source>
</evidence>
<dbReference type="EMBL" id="KZ858989">
    <property type="protein sequence ID" value="RDW25985.1"/>
    <property type="molecule type" value="Genomic_DNA"/>
</dbReference>
<protein>
    <submittedName>
        <fullName evidence="1">Uncharacterized protein</fullName>
    </submittedName>
</protein>
<proteinExistence type="predicted"/>
<organism evidence="1 2">
    <name type="scientific">Yarrowia lipolytica</name>
    <name type="common">Candida lipolytica</name>
    <dbReference type="NCBI Taxonomy" id="4952"/>
    <lineage>
        <taxon>Eukaryota</taxon>
        <taxon>Fungi</taxon>
        <taxon>Dikarya</taxon>
        <taxon>Ascomycota</taxon>
        <taxon>Saccharomycotina</taxon>
        <taxon>Dipodascomycetes</taxon>
        <taxon>Dipodascales</taxon>
        <taxon>Dipodascales incertae sedis</taxon>
        <taxon>Yarrowia</taxon>
    </lineage>
</organism>
<name>A0A371C6S3_YARLL</name>
<evidence type="ECO:0000313" key="2">
    <source>
        <dbReference type="Proteomes" id="UP000256601"/>
    </source>
</evidence>
<dbReference type="AlphaFoldDB" id="A0A371C6S3"/>
<reference evidence="1 2" key="1">
    <citation type="submission" date="2018-07" db="EMBL/GenBank/DDBJ databases">
        <title>Draft Genome Assemblies for Five Robust Yarrowia lipolytica Strains Exhibiting High Lipid Production and Pentose Sugar Utilization and Sugar Alcohol Secretion from Undetoxified Lignocellulosic Biomass Hydrolysates.</title>
        <authorList>
            <consortium name="DOE Joint Genome Institute"/>
            <person name="Walker C."/>
            <person name="Ryu S."/>
            <person name="Na H."/>
            <person name="Zane M."/>
            <person name="LaButti K."/>
            <person name="Lipzen A."/>
            <person name="Haridas S."/>
            <person name="Barry K."/>
            <person name="Grigoriev I.V."/>
            <person name="Quarterman J."/>
            <person name="Slininger P."/>
            <person name="Dien B."/>
            <person name="Trinh C.T."/>
        </authorList>
    </citation>
    <scope>NUCLEOTIDE SEQUENCE [LARGE SCALE GENOMIC DNA]</scope>
    <source>
        <strain evidence="1 2">YB392</strain>
    </source>
</reference>
<gene>
    <name evidence="1" type="ORF">B0I71DRAFT_131611</name>
</gene>
<sequence length="88" mass="9595">MLRNQPLPAALLIACGAVSVVSFLTALSLAQTQLSPTRVELRNLVPCHNKRDMSATSSGSQRTSEEQLCGRLKPFLLHVQTLVVRGMH</sequence>
<dbReference type="PROSITE" id="PS51257">
    <property type="entry name" value="PROKAR_LIPOPROTEIN"/>
    <property type="match status" value="1"/>
</dbReference>
<accession>A0A371C6S3</accession>